<dbReference type="AlphaFoldDB" id="A0A4R5QD09"/>
<evidence type="ECO:0000256" key="1">
    <source>
        <dbReference type="SAM" id="MobiDB-lite"/>
    </source>
</evidence>
<dbReference type="RefSeq" id="WP_133290897.1">
    <property type="nucleotide sequence ID" value="NZ_SMSJ01000040.1"/>
</dbReference>
<dbReference type="EMBL" id="SMSJ01000040">
    <property type="protein sequence ID" value="TDH60331.1"/>
    <property type="molecule type" value="Genomic_DNA"/>
</dbReference>
<feature type="region of interest" description="Disordered" evidence="1">
    <location>
        <begin position="1"/>
        <end position="84"/>
    </location>
</feature>
<sequence length="84" mass="7897">MADQHDDRKIPEMPAVDEARLKGATPQQPSGTGGGPKGGQGIASGHNPGGTIPGGGPAAGLGSLGTGNAETGGAATGAVKRGGR</sequence>
<feature type="compositionally biased region" description="Basic and acidic residues" evidence="1">
    <location>
        <begin position="1"/>
        <end position="21"/>
    </location>
</feature>
<protein>
    <submittedName>
        <fullName evidence="2">Uncharacterized protein</fullName>
    </submittedName>
</protein>
<feature type="compositionally biased region" description="Low complexity" evidence="1">
    <location>
        <begin position="66"/>
        <end position="78"/>
    </location>
</feature>
<evidence type="ECO:0000313" key="3">
    <source>
        <dbReference type="Proteomes" id="UP000295096"/>
    </source>
</evidence>
<feature type="compositionally biased region" description="Gly residues" evidence="1">
    <location>
        <begin position="31"/>
        <end position="65"/>
    </location>
</feature>
<name>A0A4R5QD09_9PROT</name>
<evidence type="ECO:0000313" key="2">
    <source>
        <dbReference type="EMBL" id="TDH60331.1"/>
    </source>
</evidence>
<comment type="caution">
    <text evidence="2">The sequence shown here is derived from an EMBL/GenBank/DDBJ whole genome shotgun (WGS) entry which is preliminary data.</text>
</comment>
<reference evidence="2 3" key="1">
    <citation type="journal article" date="2016" name="J. Microbiol.">
        <title>Dankookia rubra gen. nov., sp. nov., an alphaproteobacterium isolated from sediment of a shallow stream.</title>
        <authorList>
            <person name="Kim W.H."/>
            <person name="Kim D.H."/>
            <person name="Kang K."/>
            <person name="Ahn T.Y."/>
        </authorList>
    </citation>
    <scope>NUCLEOTIDE SEQUENCE [LARGE SCALE GENOMIC DNA]</scope>
    <source>
        <strain evidence="2 3">JCM30602</strain>
    </source>
</reference>
<proteinExistence type="predicted"/>
<dbReference type="Proteomes" id="UP000295096">
    <property type="component" value="Unassembled WGS sequence"/>
</dbReference>
<keyword evidence="3" id="KW-1185">Reference proteome</keyword>
<organism evidence="2 3">
    <name type="scientific">Dankookia rubra</name>
    <dbReference type="NCBI Taxonomy" id="1442381"/>
    <lineage>
        <taxon>Bacteria</taxon>
        <taxon>Pseudomonadati</taxon>
        <taxon>Pseudomonadota</taxon>
        <taxon>Alphaproteobacteria</taxon>
        <taxon>Acetobacterales</taxon>
        <taxon>Roseomonadaceae</taxon>
        <taxon>Dankookia</taxon>
    </lineage>
</organism>
<gene>
    <name evidence="2" type="ORF">E2C06_22720</name>
</gene>
<accession>A0A4R5QD09</accession>